<organism evidence="2 3">
    <name type="scientific">Acidithiobacillus thiooxidans</name>
    <name type="common">Thiobacillus thiooxidans</name>
    <dbReference type="NCBI Taxonomy" id="930"/>
    <lineage>
        <taxon>Bacteria</taxon>
        <taxon>Pseudomonadati</taxon>
        <taxon>Pseudomonadota</taxon>
        <taxon>Acidithiobacillia</taxon>
        <taxon>Acidithiobacillales</taxon>
        <taxon>Acidithiobacillaceae</taxon>
        <taxon>Acidithiobacillus</taxon>
    </lineage>
</organism>
<protein>
    <recommendedName>
        <fullName evidence="4">Superinfection immunity protein</fullName>
    </recommendedName>
</protein>
<dbReference type="EMBL" id="LWSA01000189">
    <property type="protein sequence ID" value="OCX70724.1"/>
    <property type="molecule type" value="Genomic_DNA"/>
</dbReference>
<gene>
    <name evidence="2" type="ORF">A6P07_13660</name>
</gene>
<name>A0A1C2I8Y0_ACITH</name>
<keyword evidence="1" id="KW-1133">Transmembrane helix</keyword>
<comment type="caution">
    <text evidence="2">The sequence shown here is derived from an EMBL/GenBank/DDBJ whole genome shotgun (WGS) entry which is preliminary data.</text>
</comment>
<dbReference type="Proteomes" id="UP000094893">
    <property type="component" value="Unassembled WGS sequence"/>
</dbReference>
<sequence>MLHWLFGTPAGFVFLLVAGILVGLAIYALPVLLAWSLGSPYFLGITLLCLLLGWTVIGWIAALIWAMASGRDVAFDEEADDAVNADRHSHSQF</sequence>
<reference evidence="2 3" key="1">
    <citation type="journal article" date="2016" name="Int. J. Mol. Sci.">
        <title>Comparative genomics of the extreme acidophile Acidithiobacillus thiooxidans reveals intraspecific divergence and niche adaptation.</title>
        <authorList>
            <person name="Zhang X."/>
            <person name="Feng X."/>
            <person name="Tao J."/>
            <person name="Ma L."/>
            <person name="Xiao Y."/>
            <person name="Liang Y."/>
            <person name="Liu X."/>
            <person name="Yin H."/>
        </authorList>
    </citation>
    <scope>NUCLEOTIDE SEQUENCE [LARGE SCALE GENOMIC DNA]</scope>
    <source>
        <strain evidence="2 3">A02</strain>
    </source>
</reference>
<evidence type="ECO:0008006" key="4">
    <source>
        <dbReference type="Google" id="ProtNLM"/>
    </source>
</evidence>
<feature type="transmembrane region" description="Helical" evidence="1">
    <location>
        <begin position="41"/>
        <end position="65"/>
    </location>
</feature>
<keyword evidence="1" id="KW-0812">Transmembrane</keyword>
<keyword evidence="1" id="KW-0472">Membrane</keyword>
<evidence type="ECO:0000313" key="3">
    <source>
        <dbReference type="Proteomes" id="UP000094893"/>
    </source>
</evidence>
<feature type="transmembrane region" description="Helical" evidence="1">
    <location>
        <begin position="12"/>
        <end position="35"/>
    </location>
</feature>
<proteinExistence type="predicted"/>
<dbReference type="STRING" id="930.GCA_002079865_00735"/>
<dbReference type="Pfam" id="PF14373">
    <property type="entry name" value="Imm_superinfect"/>
    <property type="match status" value="1"/>
</dbReference>
<evidence type="ECO:0000313" key="2">
    <source>
        <dbReference type="EMBL" id="OCX70724.1"/>
    </source>
</evidence>
<dbReference type="InterPro" id="IPR016410">
    <property type="entry name" value="Phage_imm"/>
</dbReference>
<accession>A0A1C2I8Y0</accession>
<dbReference type="RefSeq" id="WP_024895296.1">
    <property type="nucleotide sequence ID" value="NZ_LWRZ01000235.1"/>
</dbReference>
<evidence type="ECO:0000256" key="1">
    <source>
        <dbReference type="SAM" id="Phobius"/>
    </source>
</evidence>
<dbReference type="AlphaFoldDB" id="A0A1C2I8Y0"/>